<evidence type="ECO:0000256" key="1">
    <source>
        <dbReference type="SAM" id="Phobius"/>
    </source>
</evidence>
<dbReference type="Proteomes" id="UP000470771">
    <property type="component" value="Unassembled WGS sequence"/>
</dbReference>
<dbReference type="InterPro" id="IPR025241">
    <property type="entry name" value="DUF4190"/>
</dbReference>
<evidence type="ECO:0000313" key="3">
    <source>
        <dbReference type="EMBL" id="NBG65458.1"/>
    </source>
</evidence>
<accession>A0A6N9NFP4</accession>
<keyword evidence="4" id="KW-1185">Reference proteome</keyword>
<dbReference type="AlphaFoldDB" id="A0A6N9NFP4"/>
<name>A0A6N9NFP4_9FLAO</name>
<gene>
    <name evidence="3" type="ORF">GQN54_04985</name>
</gene>
<proteinExistence type="predicted"/>
<feature type="transmembrane region" description="Helical" evidence="1">
    <location>
        <begin position="53"/>
        <end position="70"/>
    </location>
</feature>
<dbReference type="EMBL" id="WWNE01000005">
    <property type="protein sequence ID" value="NBG65458.1"/>
    <property type="molecule type" value="Genomic_DNA"/>
</dbReference>
<feature type="domain" description="DUF4190" evidence="2">
    <location>
        <begin position="7"/>
        <end position="68"/>
    </location>
</feature>
<dbReference type="SUPFAM" id="SSF54523">
    <property type="entry name" value="Pili subunits"/>
    <property type="match status" value="1"/>
</dbReference>
<comment type="caution">
    <text evidence="3">The sequence shown here is derived from an EMBL/GenBank/DDBJ whole genome shotgun (WGS) entry which is preliminary data.</text>
</comment>
<dbReference type="Gene3D" id="3.30.700.10">
    <property type="entry name" value="Glycoprotein, Type 4 Pilin"/>
    <property type="match status" value="1"/>
</dbReference>
<evidence type="ECO:0000259" key="2">
    <source>
        <dbReference type="Pfam" id="PF13828"/>
    </source>
</evidence>
<keyword evidence="1" id="KW-0472">Membrane</keyword>
<evidence type="ECO:0000313" key="4">
    <source>
        <dbReference type="Proteomes" id="UP000470771"/>
    </source>
</evidence>
<organism evidence="3 4">
    <name type="scientific">Acidiluteibacter ferrifornacis</name>
    <dbReference type="NCBI Taxonomy" id="2692424"/>
    <lineage>
        <taxon>Bacteria</taxon>
        <taxon>Pseudomonadati</taxon>
        <taxon>Bacteroidota</taxon>
        <taxon>Flavobacteriia</taxon>
        <taxon>Flavobacteriales</taxon>
        <taxon>Cryomorphaceae</taxon>
        <taxon>Acidiluteibacter</taxon>
    </lineage>
</organism>
<sequence length="166" mass="19121">MEKENSLSTAVLVLGIISVIPVVGFFTGLVAIIMGIVSIRTINQKKQKGKKKTIIGISLASFFVLLWWFLPNLINWDGITQSPEYQKQLENGSREKMHTIIYHIRNYKDENGFYPTSLNDLQLQNSNLTIDWFGNEFDYRLKKDSFILRSAGKDKIIETEDDIYPE</sequence>
<dbReference type="InterPro" id="IPR045584">
    <property type="entry name" value="Pilin-like"/>
</dbReference>
<dbReference type="RefSeq" id="WP_160632415.1">
    <property type="nucleotide sequence ID" value="NZ_WWNE01000005.1"/>
</dbReference>
<keyword evidence="1" id="KW-0812">Transmembrane</keyword>
<keyword evidence="1" id="KW-1133">Transmembrane helix</keyword>
<feature type="transmembrane region" description="Helical" evidence="1">
    <location>
        <begin position="12"/>
        <end position="41"/>
    </location>
</feature>
<dbReference type="Pfam" id="PF13828">
    <property type="entry name" value="DUF4190"/>
    <property type="match status" value="1"/>
</dbReference>
<protein>
    <submittedName>
        <fullName evidence="3">DUF4190 domain-containing protein</fullName>
    </submittedName>
</protein>
<reference evidence="3 4" key="1">
    <citation type="submission" date="2019-12" db="EMBL/GenBank/DDBJ databases">
        <authorList>
            <person name="Zhao J."/>
        </authorList>
    </citation>
    <scope>NUCLEOTIDE SEQUENCE [LARGE SCALE GENOMIC DNA]</scope>
    <source>
        <strain evidence="3 4">S-15</strain>
    </source>
</reference>